<organism evidence="1 2">
    <name type="scientific">Vespula pensylvanica</name>
    <name type="common">Western yellow jacket</name>
    <name type="synonym">Wasp</name>
    <dbReference type="NCBI Taxonomy" id="30213"/>
    <lineage>
        <taxon>Eukaryota</taxon>
        <taxon>Metazoa</taxon>
        <taxon>Ecdysozoa</taxon>
        <taxon>Arthropoda</taxon>
        <taxon>Hexapoda</taxon>
        <taxon>Insecta</taxon>
        <taxon>Pterygota</taxon>
        <taxon>Neoptera</taxon>
        <taxon>Endopterygota</taxon>
        <taxon>Hymenoptera</taxon>
        <taxon>Apocrita</taxon>
        <taxon>Aculeata</taxon>
        <taxon>Vespoidea</taxon>
        <taxon>Vespidae</taxon>
        <taxon>Vespinae</taxon>
        <taxon>Vespula</taxon>
    </lineage>
</organism>
<sequence length="91" mass="10571">MTLPISSSTYPAYSLRRFPRVLSQSRRNGKLVLWSLTKQDPGFVRARTKRLPTTIWRFEVYATTYTITEVEDALTRESPSSRKELCALIFL</sequence>
<comment type="caution">
    <text evidence="1">The sequence shown here is derived from an EMBL/GenBank/DDBJ whole genome shotgun (WGS) entry which is preliminary data.</text>
</comment>
<dbReference type="Proteomes" id="UP000600918">
    <property type="component" value="Unassembled WGS sequence"/>
</dbReference>
<proteinExistence type="predicted"/>
<dbReference type="AlphaFoldDB" id="A0A834JWT9"/>
<gene>
    <name evidence="1" type="ORF">H0235_016944</name>
</gene>
<reference evidence="1" key="1">
    <citation type="journal article" date="2020" name="G3 (Bethesda)">
        <title>High-Quality Assemblies for Three Invasive Social Wasps from the &lt;i&gt;Vespula&lt;/i&gt; Genus.</title>
        <authorList>
            <person name="Harrop T.W.R."/>
            <person name="Guhlin J."/>
            <person name="McLaughlin G.M."/>
            <person name="Permina E."/>
            <person name="Stockwell P."/>
            <person name="Gilligan J."/>
            <person name="Le Lec M.F."/>
            <person name="Gruber M.A.M."/>
            <person name="Quinn O."/>
            <person name="Lovegrove M."/>
            <person name="Duncan E.J."/>
            <person name="Remnant E.J."/>
            <person name="Van Eeckhoven J."/>
            <person name="Graham B."/>
            <person name="Knapp R.A."/>
            <person name="Langford K.W."/>
            <person name="Kronenberg Z."/>
            <person name="Press M.O."/>
            <person name="Eacker S.M."/>
            <person name="Wilson-Rankin E.E."/>
            <person name="Purcell J."/>
            <person name="Lester P.J."/>
            <person name="Dearden P.K."/>
        </authorList>
    </citation>
    <scope>NUCLEOTIDE SEQUENCE</scope>
    <source>
        <strain evidence="1">Volc-1</strain>
    </source>
</reference>
<dbReference type="EMBL" id="JACSDY010000021">
    <property type="protein sequence ID" value="KAF7394349.1"/>
    <property type="molecule type" value="Genomic_DNA"/>
</dbReference>
<evidence type="ECO:0000313" key="2">
    <source>
        <dbReference type="Proteomes" id="UP000600918"/>
    </source>
</evidence>
<keyword evidence="2" id="KW-1185">Reference proteome</keyword>
<protein>
    <submittedName>
        <fullName evidence="1">Uncharacterized protein</fullName>
    </submittedName>
</protein>
<accession>A0A834JWT9</accession>
<name>A0A834JWT9_VESPE</name>
<evidence type="ECO:0000313" key="1">
    <source>
        <dbReference type="EMBL" id="KAF7394349.1"/>
    </source>
</evidence>